<dbReference type="InterPro" id="IPR011334">
    <property type="entry name" value="UDP-acyl_GlcNac_deAcase_C"/>
</dbReference>
<dbReference type="Pfam" id="PF03331">
    <property type="entry name" value="LpxC"/>
    <property type="match status" value="1"/>
</dbReference>
<dbReference type="GO" id="GO:0046872">
    <property type="term" value="F:metal ion binding"/>
    <property type="evidence" value="ECO:0007669"/>
    <property type="project" value="UniProtKB-KW"/>
</dbReference>
<keyword evidence="7 12" id="KW-0479">Metal-binding</keyword>
<dbReference type="AlphaFoldDB" id="D9QTV8"/>
<dbReference type="HOGENOM" id="CLU_046528_1_0_9"/>
<comment type="similarity">
    <text evidence="12">Belongs to the LpxC family.</text>
</comment>
<evidence type="ECO:0000313" key="13">
    <source>
        <dbReference type="EMBL" id="ADL13679.1"/>
    </source>
</evidence>
<keyword evidence="5 12" id="KW-0444">Lipid biosynthesis</keyword>
<dbReference type="InterPro" id="IPR015870">
    <property type="entry name" value="UDP-acyl_N-AcGlcN_deAcase_N"/>
</dbReference>
<dbReference type="GO" id="GO:0016020">
    <property type="term" value="C:membrane"/>
    <property type="evidence" value="ECO:0007669"/>
    <property type="project" value="GOC"/>
</dbReference>
<dbReference type="SUPFAM" id="SSF54211">
    <property type="entry name" value="Ribosomal protein S5 domain 2-like"/>
    <property type="match status" value="2"/>
</dbReference>
<comment type="cofactor">
    <cofactor evidence="1 12">
        <name>Zn(2+)</name>
        <dbReference type="ChEBI" id="CHEBI:29105"/>
    </cofactor>
</comment>
<evidence type="ECO:0000256" key="7">
    <source>
        <dbReference type="ARBA" id="ARBA00022723"/>
    </source>
</evidence>
<keyword evidence="9 12" id="KW-0862">Zinc</keyword>
<dbReference type="PANTHER" id="PTHR33694:SF1">
    <property type="entry name" value="UDP-3-O-ACYL-N-ACETYLGLUCOSAMINE DEACETYLASE 1, MITOCHONDRIAL-RELATED"/>
    <property type="match status" value="1"/>
</dbReference>
<keyword evidence="14" id="KW-1185">Reference proteome</keyword>
<gene>
    <name evidence="12" type="primary">lpxC</name>
    <name evidence="13" type="ordered locus">Acear_2193</name>
</gene>
<dbReference type="OrthoDB" id="9772788at2"/>
<evidence type="ECO:0000256" key="11">
    <source>
        <dbReference type="ARBA" id="ARBA00024535"/>
    </source>
</evidence>
<feature type="active site" description="Proton donor" evidence="12">
    <location>
        <position position="264"/>
    </location>
</feature>
<dbReference type="eggNOG" id="COG0774">
    <property type="taxonomic scope" value="Bacteria"/>
</dbReference>
<evidence type="ECO:0000256" key="1">
    <source>
        <dbReference type="ARBA" id="ARBA00001947"/>
    </source>
</evidence>
<keyword evidence="8 12" id="KW-0378">Hydrolase</keyword>
<dbReference type="EC" id="3.5.1.108" evidence="4 12"/>
<reference evidence="13 14" key="1">
    <citation type="journal article" date="2010" name="Stand. Genomic Sci.">
        <title>Complete genome sequence of Acetohalobium arabaticum type strain (Z-7288).</title>
        <authorList>
            <person name="Sikorski J."/>
            <person name="Lapidus A."/>
            <person name="Chertkov O."/>
            <person name="Lucas S."/>
            <person name="Copeland A."/>
            <person name="Glavina Del Rio T."/>
            <person name="Nolan M."/>
            <person name="Tice H."/>
            <person name="Cheng J.F."/>
            <person name="Han C."/>
            <person name="Brambilla E."/>
            <person name="Pitluck S."/>
            <person name="Liolios K."/>
            <person name="Ivanova N."/>
            <person name="Mavromatis K."/>
            <person name="Mikhailova N."/>
            <person name="Pati A."/>
            <person name="Bruce D."/>
            <person name="Detter C."/>
            <person name="Tapia R."/>
            <person name="Goodwin L."/>
            <person name="Chen A."/>
            <person name="Palaniappan K."/>
            <person name="Land M."/>
            <person name="Hauser L."/>
            <person name="Chang Y.J."/>
            <person name="Jeffries C.D."/>
            <person name="Rohde M."/>
            <person name="Goker M."/>
            <person name="Spring S."/>
            <person name="Woyke T."/>
            <person name="Bristow J."/>
            <person name="Eisen J.A."/>
            <person name="Markowitz V."/>
            <person name="Hugenholtz P."/>
            <person name="Kyrpides N.C."/>
            <person name="Klenk H.P."/>
        </authorList>
    </citation>
    <scope>NUCLEOTIDE SEQUENCE [LARGE SCALE GENOMIC DNA]</scope>
    <source>
        <strain evidence="14">ATCC 49924 / DSM 5501 / Z-7288</strain>
    </source>
</reference>
<dbReference type="GO" id="GO:0009245">
    <property type="term" value="P:lipid A biosynthetic process"/>
    <property type="evidence" value="ECO:0007669"/>
    <property type="project" value="UniProtKB-UniRule"/>
</dbReference>
<feature type="binding site" evidence="12">
    <location>
        <position position="238"/>
    </location>
    <ligand>
        <name>Zn(2+)</name>
        <dbReference type="ChEBI" id="CHEBI:29105"/>
    </ligand>
</feature>
<evidence type="ECO:0000313" key="14">
    <source>
        <dbReference type="Proteomes" id="UP000001661"/>
    </source>
</evidence>
<dbReference type="RefSeq" id="WP_013279120.1">
    <property type="nucleotide sequence ID" value="NC_014378.1"/>
</dbReference>
<evidence type="ECO:0000256" key="9">
    <source>
        <dbReference type="ARBA" id="ARBA00022833"/>
    </source>
</evidence>
<organism evidence="13 14">
    <name type="scientific">Acetohalobium arabaticum (strain ATCC 49924 / DSM 5501 / Z-7288)</name>
    <dbReference type="NCBI Taxonomy" id="574087"/>
    <lineage>
        <taxon>Bacteria</taxon>
        <taxon>Bacillati</taxon>
        <taxon>Bacillota</taxon>
        <taxon>Clostridia</taxon>
        <taxon>Halanaerobiales</taxon>
        <taxon>Halobacteroidaceae</taxon>
        <taxon>Acetohalobium</taxon>
    </lineage>
</organism>
<keyword evidence="10 12" id="KW-0443">Lipid metabolism</keyword>
<dbReference type="UniPathway" id="UPA00359">
    <property type="reaction ID" value="UER00478"/>
</dbReference>
<dbReference type="KEGG" id="aar:Acear_2193"/>
<dbReference type="NCBIfam" id="TIGR00325">
    <property type="entry name" value="lpxC"/>
    <property type="match status" value="1"/>
</dbReference>
<sequence>MHIDSKRQQTIKQEITYTGTGLHTGNQQITITCKPLTANSGIRFKRTDLPSAPEIEAVVDNIVSTKRSTSLGTDQWQISTVEHLLAALNGLKIDNLLIEIDAGEVPITDGSSLVFTELLQKAGIKQQNKKCEIHAIEEAVWAREGDTYLVALPGPELKITYTFVSDHPAVGNQFGEFTIDEKTFINQIAPSRTFGFASEIEALQEEGLALGGSLDNAVLIGEEEIVNELRFEDEIVRHKILDIIGDLALIKPFRGHIIAVRSGHALNRRLAHKIKQQVMHCW</sequence>
<evidence type="ECO:0000256" key="12">
    <source>
        <dbReference type="HAMAP-Rule" id="MF_00388"/>
    </source>
</evidence>
<keyword evidence="6 12" id="KW-0441">Lipid A biosynthesis</keyword>
<protein>
    <recommendedName>
        <fullName evidence="4 12">UDP-3-O-acyl-N-acetylglucosamine deacetylase</fullName>
        <shortName evidence="12">UDP-3-O-acyl-GlcNAc deacetylase</shortName>
        <ecNumber evidence="4 12">3.5.1.108</ecNumber>
    </recommendedName>
    <alternativeName>
        <fullName evidence="12">UDP-3-O-[R-3-hydroxymyristoyl]-N-acetylglucosamine deacetylase</fullName>
    </alternativeName>
</protein>
<dbReference type="Gene3D" id="3.30.1700.10">
    <property type="entry name" value="lpxc deacetylase, domain 2"/>
    <property type="match status" value="1"/>
</dbReference>
<evidence type="ECO:0000256" key="4">
    <source>
        <dbReference type="ARBA" id="ARBA00012745"/>
    </source>
</evidence>
<dbReference type="HAMAP" id="MF_00388">
    <property type="entry name" value="LpxC"/>
    <property type="match status" value="1"/>
</dbReference>
<name>D9QTV8_ACEAZ</name>
<evidence type="ECO:0000256" key="6">
    <source>
        <dbReference type="ARBA" id="ARBA00022556"/>
    </source>
</evidence>
<feature type="binding site" evidence="12">
    <location>
        <position position="83"/>
    </location>
    <ligand>
        <name>Zn(2+)</name>
        <dbReference type="ChEBI" id="CHEBI:29105"/>
    </ligand>
</feature>
<dbReference type="GO" id="GO:0103117">
    <property type="term" value="F:UDP-3-O-acyl-N-acetylglucosamine deacetylase activity"/>
    <property type="evidence" value="ECO:0007669"/>
    <property type="project" value="UniProtKB-UniRule"/>
</dbReference>
<evidence type="ECO:0000256" key="2">
    <source>
        <dbReference type="ARBA" id="ARBA00002923"/>
    </source>
</evidence>
<feature type="binding site" evidence="12">
    <location>
        <position position="242"/>
    </location>
    <ligand>
        <name>Zn(2+)</name>
        <dbReference type="ChEBI" id="CHEBI:29105"/>
    </ligand>
</feature>
<comment type="pathway">
    <text evidence="3 12">Glycolipid biosynthesis; lipid IV(A) biosynthesis; lipid IV(A) from (3R)-3-hydroxytetradecanoyl-[acyl-carrier-protein] and UDP-N-acetyl-alpha-D-glucosamine: step 2/6.</text>
</comment>
<evidence type="ECO:0000256" key="3">
    <source>
        <dbReference type="ARBA" id="ARBA00005002"/>
    </source>
</evidence>
<comment type="function">
    <text evidence="2 12">Catalyzes the hydrolysis of UDP-3-O-myristoyl-N-acetylglucosamine to form UDP-3-O-myristoylglucosamine and acetate, the committed step in lipid A biosynthesis.</text>
</comment>
<dbReference type="Gene3D" id="3.30.230.20">
    <property type="entry name" value="lpxc deacetylase, domain 1"/>
    <property type="match status" value="1"/>
</dbReference>
<dbReference type="InterPro" id="IPR020568">
    <property type="entry name" value="Ribosomal_Su5_D2-typ_SF"/>
</dbReference>
<comment type="catalytic activity">
    <reaction evidence="11 12">
        <text>a UDP-3-O-[(3R)-3-hydroxyacyl]-N-acetyl-alpha-D-glucosamine + H2O = a UDP-3-O-[(3R)-3-hydroxyacyl]-alpha-D-glucosamine + acetate</text>
        <dbReference type="Rhea" id="RHEA:67816"/>
        <dbReference type="ChEBI" id="CHEBI:15377"/>
        <dbReference type="ChEBI" id="CHEBI:30089"/>
        <dbReference type="ChEBI" id="CHEBI:137740"/>
        <dbReference type="ChEBI" id="CHEBI:173225"/>
        <dbReference type="EC" id="3.5.1.108"/>
    </reaction>
</comment>
<evidence type="ECO:0000256" key="10">
    <source>
        <dbReference type="ARBA" id="ARBA00023098"/>
    </source>
</evidence>
<dbReference type="PANTHER" id="PTHR33694">
    <property type="entry name" value="UDP-3-O-ACYL-N-ACETYLGLUCOSAMINE DEACETYLASE 1, MITOCHONDRIAL-RELATED"/>
    <property type="match status" value="1"/>
</dbReference>
<proteinExistence type="inferred from homology"/>
<evidence type="ECO:0000256" key="5">
    <source>
        <dbReference type="ARBA" id="ARBA00022516"/>
    </source>
</evidence>
<dbReference type="Proteomes" id="UP000001661">
    <property type="component" value="Chromosome"/>
</dbReference>
<dbReference type="InterPro" id="IPR004463">
    <property type="entry name" value="UDP-acyl_GlcNac_deAcase"/>
</dbReference>
<dbReference type="EMBL" id="CP002105">
    <property type="protein sequence ID" value="ADL13679.1"/>
    <property type="molecule type" value="Genomic_DNA"/>
</dbReference>
<evidence type="ECO:0000256" key="8">
    <source>
        <dbReference type="ARBA" id="ARBA00022801"/>
    </source>
</evidence>
<dbReference type="STRING" id="574087.Acear_2193"/>
<accession>D9QTV8</accession>